<comment type="caution">
    <text evidence="1">The sequence shown here is derived from an EMBL/GenBank/DDBJ whole genome shotgun (WGS) entry which is preliminary data.</text>
</comment>
<protein>
    <submittedName>
        <fullName evidence="1">Uncharacterized protein</fullName>
    </submittedName>
</protein>
<name>A0A9N8ML53_9BURK</name>
<keyword evidence="2" id="KW-1185">Reference proteome</keyword>
<dbReference type="Proteomes" id="UP000675121">
    <property type="component" value="Unassembled WGS sequence"/>
</dbReference>
<dbReference type="AlphaFoldDB" id="A0A9N8ML53"/>
<accession>A0A9N8ML53</accession>
<dbReference type="EMBL" id="CAJNAS010000002">
    <property type="protein sequence ID" value="CAE6870560.1"/>
    <property type="molecule type" value="Genomic_DNA"/>
</dbReference>
<proteinExistence type="predicted"/>
<reference evidence="1" key="1">
    <citation type="submission" date="2021-02" db="EMBL/GenBank/DDBJ databases">
        <authorList>
            <person name="Vanwijnsberghe S."/>
        </authorList>
    </citation>
    <scope>NUCLEOTIDE SEQUENCE</scope>
    <source>
        <strain evidence="1">R-70211</strain>
    </source>
</reference>
<organism evidence="1 2">
    <name type="scientific">Paraburkholderia domus</name>
    <dbReference type="NCBI Taxonomy" id="2793075"/>
    <lineage>
        <taxon>Bacteria</taxon>
        <taxon>Pseudomonadati</taxon>
        <taxon>Pseudomonadota</taxon>
        <taxon>Betaproteobacteria</taxon>
        <taxon>Burkholderiales</taxon>
        <taxon>Burkholderiaceae</taxon>
        <taxon>Paraburkholderia</taxon>
    </lineage>
</organism>
<sequence length="82" mass="8942">MRSSMGALKEDAARLELSWNIGRDARGSRTNSETGHPNLATIPWVIAAKLAKALWGRAPQAPLARLCNEQATANKISEDLWS</sequence>
<gene>
    <name evidence="1" type="ORF">R70211_01193</name>
</gene>
<evidence type="ECO:0000313" key="1">
    <source>
        <dbReference type="EMBL" id="CAE6870560.1"/>
    </source>
</evidence>
<evidence type="ECO:0000313" key="2">
    <source>
        <dbReference type="Proteomes" id="UP000675121"/>
    </source>
</evidence>